<organism evidence="4 5">
    <name type="scientific">Tritrichomonas foetus</name>
    <dbReference type="NCBI Taxonomy" id="1144522"/>
    <lineage>
        <taxon>Eukaryota</taxon>
        <taxon>Metamonada</taxon>
        <taxon>Parabasalia</taxon>
        <taxon>Tritrichomonadida</taxon>
        <taxon>Tritrichomonadidae</taxon>
        <taxon>Tritrichomonas</taxon>
    </lineage>
</organism>
<dbReference type="OrthoDB" id="194358at2759"/>
<comment type="caution">
    <text evidence="4">The sequence shown here is derived from an EMBL/GenBank/DDBJ whole genome shotgun (WGS) entry which is preliminary data.</text>
</comment>
<dbReference type="RefSeq" id="XP_068363166.1">
    <property type="nucleotide sequence ID" value="XM_068501615.1"/>
</dbReference>
<dbReference type="PROSITE" id="PS50088">
    <property type="entry name" value="ANK_REPEAT"/>
    <property type="match status" value="1"/>
</dbReference>
<keyword evidence="1" id="KW-0677">Repeat</keyword>
<dbReference type="EMBL" id="MLAK01000623">
    <property type="protein sequence ID" value="OHT10030.1"/>
    <property type="molecule type" value="Genomic_DNA"/>
</dbReference>
<dbReference type="InterPro" id="IPR002110">
    <property type="entry name" value="Ankyrin_rpt"/>
</dbReference>
<dbReference type="GeneID" id="94836319"/>
<dbReference type="PANTHER" id="PTHR24198:SF165">
    <property type="entry name" value="ANKYRIN REPEAT-CONTAINING PROTEIN-RELATED"/>
    <property type="match status" value="1"/>
</dbReference>
<dbReference type="VEuPathDB" id="TrichDB:TRFO_20833"/>
<dbReference type="Pfam" id="PF12796">
    <property type="entry name" value="Ank_2"/>
    <property type="match status" value="1"/>
</dbReference>
<gene>
    <name evidence="4" type="ORF">TRFO_20833</name>
</gene>
<evidence type="ECO:0000313" key="5">
    <source>
        <dbReference type="Proteomes" id="UP000179807"/>
    </source>
</evidence>
<dbReference type="AlphaFoldDB" id="A0A1J4KK21"/>
<evidence type="ECO:0000256" key="1">
    <source>
        <dbReference type="ARBA" id="ARBA00022737"/>
    </source>
</evidence>
<dbReference type="PANTHER" id="PTHR24198">
    <property type="entry name" value="ANKYRIN REPEAT AND PROTEIN KINASE DOMAIN-CONTAINING PROTEIN"/>
    <property type="match status" value="1"/>
</dbReference>
<feature type="repeat" description="ANK" evidence="3">
    <location>
        <begin position="115"/>
        <end position="137"/>
    </location>
</feature>
<evidence type="ECO:0000313" key="4">
    <source>
        <dbReference type="EMBL" id="OHT10030.1"/>
    </source>
</evidence>
<proteinExistence type="predicted"/>
<sequence>MNHPGIEPNIDSRSGMNVLDWAISAENCETVKAVLESHKFIRDPSGKEVSSVQLAISRGNPEVLKTLINEKMLRVNEIFENEITPLHLASIYDSVAIVEYLCQQSDVNVNSIDAGGRTPLHHAASEGFLEIVKILIKIPGIQLDIEDMDYVFFYIL</sequence>
<name>A0A1J4KK21_9EUKA</name>
<dbReference type="Gene3D" id="1.25.40.20">
    <property type="entry name" value="Ankyrin repeat-containing domain"/>
    <property type="match status" value="1"/>
</dbReference>
<accession>A0A1J4KK21</accession>
<protein>
    <submittedName>
        <fullName evidence="4">Uncharacterized protein</fullName>
    </submittedName>
</protein>
<evidence type="ECO:0000256" key="3">
    <source>
        <dbReference type="PROSITE-ProRule" id="PRU00023"/>
    </source>
</evidence>
<keyword evidence="5" id="KW-1185">Reference proteome</keyword>
<dbReference type="PROSITE" id="PS50297">
    <property type="entry name" value="ANK_REP_REGION"/>
    <property type="match status" value="1"/>
</dbReference>
<dbReference type="SMART" id="SM00248">
    <property type="entry name" value="ANK"/>
    <property type="match status" value="4"/>
</dbReference>
<keyword evidence="2 3" id="KW-0040">ANK repeat</keyword>
<dbReference type="Proteomes" id="UP000179807">
    <property type="component" value="Unassembled WGS sequence"/>
</dbReference>
<evidence type="ECO:0000256" key="2">
    <source>
        <dbReference type="ARBA" id="ARBA00023043"/>
    </source>
</evidence>
<reference evidence="4" key="1">
    <citation type="submission" date="2016-10" db="EMBL/GenBank/DDBJ databases">
        <authorList>
            <person name="Benchimol M."/>
            <person name="Almeida L.G."/>
            <person name="Vasconcelos A.T."/>
            <person name="Perreira-Neves A."/>
            <person name="Rosa I.A."/>
            <person name="Tasca T."/>
            <person name="Bogo M.R."/>
            <person name="de Souza W."/>
        </authorList>
    </citation>
    <scope>NUCLEOTIDE SEQUENCE [LARGE SCALE GENOMIC DNA]</scope>
    <source>
        <strain evidence="4">K</strain>
    </source>
</reference>
<dbReference type="SUPFAM" id="SSF48403">
    <property type="entry name" value="Ankyrin repeat"/>
    <property type="match status" value="1"/>
</dbReference>
<dbReference type="InterPro" id="IPR036770">
    <property type="entry name" value="Ankyrin_rpt-contain_sf"/>
</dbReference>